<name>A0A7S1IX77_9EUGL</name>
<feature type="compositionally biased region" description="Polar residues" evidence="1">
    <location>
        <begin position="329"/>
        <end position="342"/>
    </location>
</feature>
<protein>
    <submittedName>
        <fullName evidence="2">Uncharacterized protein</fullName>
    </submittedName>
</protein>
<dbReference type="AlphaFoldDB" id="A0A7S1IX77"/>
<organism evidence="2">
    <name type="scientific">Eutreptiella gymnastica</name>
    <dbReference type="NCBI Taxonomy" id="73025"/>
    <lineage>
        <taxon>Eukaryota</taxon>
        <taxon>Discoba</taxon>
        <taxon>Euglenozoa</taxon>
        <taxon>Euglenida</taxon>
        <taxon>Spirocuta</taxon>
        <taxon>Euglenophyceae</taxon>
        <taxon>Eutreptiales</taxon>
        <taxon>Eutreptiaceae</taxon>
        <taxon>Eutreptiella</taxon>
    </lineage>
</organism>
<evidence type="ECO:0000256" key="1">
    <source>
        <dbReference type="SAM" id="MobiDB-lite"/>
    </source>
</evidence>
<gene>
    <name evidence="2" type="ORF">EGYM00392_LOCUS37038</name>
</gene>
<feature type="compositionally biased region" description="Polar residues" evidence="1">
    <location>
        <begin position="271"/>
        <end position="287"/>
    </location>
</feature>
<proteinExistence type="predicted"/>
<feature type="region of interest" description="Disordered" evidence="1">
    <location>
        <begin position="419"/>
        <end position="491"/>
    </location>
</feature>
<reference evidence="2" key="1">
    <citation type="submission" date="2021-01" db="EMBL/GenBank/DDBJ databases">
        <authorList>
            <person name="Corre E."/>
            <person name="Pelletier E."/>
            <person name="Niang G."/>
            <person name="Scheremetjew M."/>
            <person name="Finn R."/>
            <person name="Kale V."/>
            <person name="Holt S."/>
            <person name="Cochrane G."/>
            <person name="Meng A."/>
            <person name="Brown T."/>
            <person name="Cohen L."/>
        </authorList>
    </citation>
    <scope>NUCLEOTIDE SEQUENCE</scope>
    <source>
        <strain evidence="2">NIES-381</strain>
    </source>
</reference>
<feature type="compositionally biased region" description="Polar residues" evidence="1">
    <location>
        <begin position="243"/>
        <end position="261"/>
    </location>
</feature>
<feature type="region of interest" description="Disordered" evidence="1">
    <location>
        <begin position="67"/>
        <end position="89"/>
    </location>
</feature>
<feature type="compositionally biased region" description="Basic and acidic residues" evidence="1">
    <location>
        <begin position="67"/>
        <end position="76"/>
    </location>
</feature>
<feature type="compositionally biased region" description="Basic residues" evidence="1">
    <location>
        <begin position="382"/>
        <end position="391"/>
    </location>
</feature>
<dbReference type="EMBL" id="HBGA01099191">
    <property type="protein sequence ID" value="CAD9025909.1"/>
    <property type="molecule type" value="Transcribed_RNA"/>
</dbReference>
<sequence>MLEAAECGPHELRLKLMEEQVQVLGAQEAAQTAHHEAERAFLDDISRLSLDFEERRVLRGTAALRDLHKQPADKAPYRTQPSPSVDRSADRPFLKAARQKELQRLSLERQWCKEDAEHLQQQRSWTRQLQAIDMRLNSTSTGPEDLKLLQQRASIQKAEAEATAAAADAKACRNQPLEALQLNPEERRVWRGVMALRASFLLDGSASQFPVGAAARPTSTTKDCPNVHLVKANAHDPCHRPNALSTGSLPKKCTTTAQGCKTPSPCAATQVRMTPSPRSTHQASKPSSLRVKPQHSPQPQEFKGTGKAPEGANGGKCATMVPEQAPVSRPTSSGPHNAQQQHPSRDKGWMRCTFSHPAQGQPSLATRPAPKAPPRPPDPHSRRPARRVKSTKIKDPVPASLRCYQAAGGLLPRQYRGYTRTKSPHQRPPQPQWVATPDGHPCTRGYVPSGLLTPDCQDGHVQPHSHHPDQPGSSPLARNEGSLRGGDALHGFQTPYHARQKFQDQLWHWNHRLASIDQALGACHSPSKHAVLMQEKLQMSREKWAAQTAHNALGSQLQSDGHQGIWVQST</sequence>
<evidence type="ECO:0000313" key="2">
    <source>
        <dbReference type="EMBL" id="CAD9025909.1"/>
    </source>
</evidence>
<accession>A0A7S1IX77</accession>
<feature type="region of interest" description="Disordered" evidence="1">
    <location>
        <begin position="240"/>
        <end position="399"/>
    </location>
</feature>